<keyword evidence="1" id="KW-1133">Transmembrane helix</keyword>
<gene>
    <name evidence="2" type="ORF">KM92DES2_10399</name>
</gene>
<feature type="transmembrane region" description="Helical" evidence="1">
    <location>
        <begin position="139"/>
        <end position="156"/>
    </location>
</feature>
<evidence type="ECO:0000313" key="2">
    <source>
        <dbReference type="EMBL" id="SBV93418.1"/>
    </source>
</evidence>
<name>A0A212J1U0_9BACT</name>
<feature type="transmembrane region" description="Helical" evidence="1">
    <location>
        <begin position="109"/>
        <end position="127"/>
    </location>
</feature>
<protein>
    <submittedName>
        <fullName evidence="2">Uncharacterized protein</fullName>
    </submittedName>
</protein>
<sequence length="190" mass="20929">MTTLISFLTGWGLLISLLGCLAGCVLRLRQCKASDCNPADFAARWRARLVPLDLLRGQWPVRVLVNDAIFWLLFMALVVVLFAPGHAVLIGRGLGLDWPGMAFRWADGLAVLLTLGALALPLRHLLLADLRAAATKADWRLMALLVLLPFTGLLARSGMPGYGLWLLLHLVAGHVFLWCAPRCQFARLLR</sequence>
<feature type="transmembrane region" description="Helical" evidence="1">
    <location>
        <begin position="162"/>
        <end position="180"/>
    </location>
</feature>
<dbReference type="SUPFAM" id="SSF103501">
    <property type="entry name" value="Respiratory nitrate reductase 1 gamma chain"/>
    <property type="match status" value="1"/>
</dbReference>
<keyword evidence="1" id="KW-0812">Transmembrane</keyword>
<keyword evidence="1" id="KW-0472">Membrane</keyword>
<dbReference type="EMBL" id="FLUP01000001">
    <property type="protein sequence ID" value="SBV93418.1"/>
    <property type="molecule type" value="Genomic_DNA"/>
</dbReference>
<evidence type="ECO:0000256" key="1">
    <source>
        <dbReference type="SAM" id="Phobius"/>
    </source>
</evidence>
<dbReference type="InterPro" id="IPR036197">
    <property type="entry name" value="NarG-like_sf"/>
</dbReference>
<reference evidence="2" key="1">
    <citation type="submission" date="2016-04" db="EMBL/GenBank/DDBJ databases">
        <authorList>
            <person name="Evans L.H."/>
            <person name="Alamgir A."/>
            <person name="Owens N."/>
            <person name="Weber N.D."/>
            <person name="Virtaneva K."/>
            <person name="Barbian K."/>
            <person name="Babar A."/>
            <person name="Rosenke K."/>
        </authorList>
    </citation>
    <scope>NUCLEOTIDE SEQUENCE</scope>
    <source>
        <strain evidence="2">92-2</strain>
    </source>
</reference>
<dbReference type="AlphaFoldDB" id="A0A212J1U0"/>
<organism evidence="2">
    <name type="scientific">uncultured Desulfovibrio sp</name>
    <dbReference type="NCBI Taxonomy" id="167968"/>
    <lineage>
        <taxon>Bacteria</taxon>
        <taxon>Pseudomonadati</taxon>
        <taxon>Thermodesulfobacteriota</taxon>
        <taxon>Desulfovibrionia</taxon>
        <taxon>Desulfovibrionales</taxon>
        <taxon>Desulfovibrionaceae</taxon>
        <taxon>Desulfovibrio</taxon>
        <taxon>environmental samples</taxon>
    </lineage>
</organism>
<feature type="transmembrane region" description="Helical" evidence="1">
    <location>
        <begin position="6"/>
        <end position="26"/>
    </location>
</feature>
<proteinExistence type="predicted"/>
<dbReference type="RefSeq" id="WP_227117609.1">
    <property type="nucleotide sequence ID" value="NZ_LT598928.1"/>
</dbReference>
<feature type="transmembrane region" description="Helical" evidence="1">
    <location>
        <begin position="68"/>
        <end position="89"/>
    </location>
</feature>
<accession>A0A212J1U0</accession>